<gene>
    <name evidence="2" type="ORF">C5167_044552</name>
</gene>
<dbReference type="GO" id="GO:0046983">
    <property type="term" value="F:protein dimerization activity"/>
    <property type="evidence" value="ECO:0007669"/>
    <property type="project" value="InterPro"/>
</dbReference>
<dbReference type="InterPro" id="IPR012337">
    <property type="entry name" value="RNaseH-like_sf"/>
</dbReference>
<dbReference type="Proteomes" id="UP000316621">
    <property type="component" value="Chromosome 10"/>
</dbReference>
<dbReference type="AlphaFoldDB" id="A0A4Y7LCQ4"/>
<dbReference type="Gramene" id="RZC81975">
    <property type="protein sequence ID" value="RZC81975"/>
    <property type="gene ID" value="C5167_044552"/>
</dbReference>
<evidence type="ECO:0000313" key="2">
    <source>
        <dbReference type="EMBL" id="RZC81975.1"/>
    </source>
</evidence>
<reference evidence="2 3" key="1">
    <citation type="journal article" date="2018" name="Science">
        <title>The opium poppy genome and morphinan production.</title>
        <authorList>
            <person name="Guo L."/>
            <person name="Winzer T."/>
            <person name="Yang X."/>
            <person name="Li Y."/>
            <person name="Ning Z."/>
            <person name="He Z."/>
            <person name="Teodor R."/>
            <person name="Lu Y."/>
            <person name="Bowser T.A."/>
            <person name="Graham I.A."/>
            <person name="Ye K."/>
        </authorList>
    </citation>
    <scope>NUCLEOTIDE SEQUENCE [LARGE SCALE GENOMIC DNA]</scope>
    <source>
        <strain evidence="3">cv. HN1</strain>
        <tissue evidence="2">Leaves</tissue>
    </source>
</reference>
<keyword evidence="3" id="KW-1185">Reference proteome</keyword>
<protein>
    <recommendedName>
        <fullName evidence="1">HAT C-terminal dimerisation domain-containing protein</fullName>
    </recommendedName>
</protein>
<accession>A0A4Y7LCQ4</accession>
<dbReference type="SUPFAM" id="SSF53098">
    <property type="entry name" value="Ribonuclease H-like"/>
    <property type="match status" value="1"/>
</dbReference>
<dbReference type="EMBL" id="CM010724">
    <property type="protein sequence ID" value="RZC81975.1"/>
    <property type="molecule type" value="Genomic_DNA"/>
</dbReference>
<proteinExistence type="predicted"/>
<name>A0A4Y7LCQ4_PAPSO</name>
<feature type="domain" description="HAT C-terminal dimerisation" evidence="1">
    <location>
        <begin position="106"/>
        <end position="154"/>
    </location>
</feature>
<dbReference type="Pfam" id="PF05699">
    <property type="entry name" value="Dimer_Tnp_hAT"/>
    <property type="match status" value="1"/>
</dbReference>
<dbReference type="InterPro" id="IPR008906">
    <property type="entry name" value="HATC_C_dom"/>
</dbReference>
<organism evidence="2 3">
    <name type="scientific">Papaver somniferum</name>
    <name type="common">Opium poppy</name>
    <dbReference type="NCBI Taxonomy" id="3469"/>
    <lineage>
        <taxon>Eukaryota</taxon>
        <taxon>Viridiplantae</taxon>
        <taxon>Streptophyta</taxon>
        <taxon>Embryophyta</taxon>
        <taxon>Tracheophyta</taxon>
        <taxon>Spermatophyta</taxon>
        <taxon>Magnoliopsida</taxon>
        <taxon>Ranunculales</taxon>
        <taxon>Papaveraceae</taxon>
        <taxon>Papaveroideae</taxon>
        <taxon>Papaver</taxon>
    </lineage>
</organism>
<dbReference type="PANTHER" id="PTHR23272">
    <property type="entry name" value="BED FINGER-RELATED"/>
    <property type="match status" value="1"/>
</dbReference>
<sequence length="204" mass="23469">MNPFLFIVVLLDPRQKEVGLNFRLEILCKDDLERVAELRDCVKKDLERLFNEYNLRYLVDNEATSIAQDTEMVEAGVDSLDIMEALLKGRLEKRRMESVSIEGRSEVERDILAIPVSSVASESAFSTGKRVLDPFRSSLSPRTVQALILTQNWLRTPLNIDVSSFAVDNAEEIETGATWKKLWNNLSYWSFTYTLAEEYLEFAY</sequence>
<dbReference type="PANTHER" id="PTHR23272:SF161">
    <property type="entry name" value="ZINC FINGER BED DOMAIN-CONTAINING PROTEIN RICESLEEPER 1-LIKE"/>
    <property type="match status" value="1"/>
</dbReference>
<evidence type="ECO:0000313" key="3">
    <source>
        <dbReference type="Proteomes" id="UP000316621"/>
    </source>
</evidence>
<evidence type="ECO:0000259" key="1">
    <source>
        <dbReference type="Pfam" id="PF05699"/>
    </source>
</evidence>